<evidence type="ECO:0000256" key="1">
    <source>
        <dbReference type="SAM" id="Phobius"/>
    </source>
</evidence>
<dbReference type="AlphaFoldDB" id="A0A7E4ZTG3"/>
<keyword evidence="1" id="KW-1133">Transmembrane helix</keyword>
<evidence type="ECO:0000313" key="3">
    <source>
        <dbReference type="WBParaSite" id="Pan_g16472.t1"/>
    </source>
</evidence>
<reference evidence="3" key="2">
    <citation type="submission" date="2020-10" db="UniProtKB">
        <authorList>
            <consortium name="WormBaseParasite"/>
        </authorList>
    </citation>
    <scope>IDENTIFICATION</scope>
</reference>
<accession>A0A7E4ZTG3</accession>
<reference evidence="2" key="1">
    <citation type="journal article" date="2013" name="Genetics">
        <title>The draft genome and transcriptome of Panagrellus redivivus are shaped by the harsh demands of a free-living lifestyle.</title>
        <authorList>
            <person name="Srinivasan J."/>
            <person name="Dillman A.R."/>
            <person name="Macchietto M.G."/>
            <person name="Heikkinen L."/>
            <person name="Lakso M."/>
            <person name="Fracchia K.M."/>
            <person name="Antoshechkin I."/>
            <person name="Mortazavi A."/>
            <person name="Wong G."/>
            <person name="Sternberg P.W."/>
        </authorList>
    </citation>
    <scope>NUCLEOTIDE SEQUENCE [LARGE SCALE GENOMIC DNA]</scope>
    <source>
        <strain evidence="2">MT8872</strain>
    </source>
</reference>
<evidence type="ECO:0000313" key="2">
    <source>
        <dbReference type="Proteomes" id="UP000492821"/>
    </source>
</evidence>
<keyword evidence="1" id="KW-0812">Transmembrane</keyword>
<protein>
    <submittedName>
        <fullName evidence="3">Secreted protein</fullName>
    </submittedName>
</protein>
<keyword evidence="2" id="KW-1185">Reference proteome</keyword>
<proteinExistence type="predicted"/>
<sequence length="103" mass="10623">MVFQSQLSMLNPMVIMKISKAVLGKVARIATTTTTSISATPITNTSPNATGMDANHWLLLVALVAVLALAVMCLSRKGNIAFAIGGKYAAAGNATVAVTENCV</sequence>
<name>A0A7E4ZTG3_PANRE</name>
<keyword evidence="1" id="KW-0472">Membrane</keyword>
<organism evidence="2 3">
    <name type="scientific">Panagrellus redivivus</name>
    <name type="common">Microworm</name>
    <dbReference type="NCBI Taxonomy" id="6233"/>
    <lineage>
        <taxon>Eukaryota</taxon>
        <taxon>Metazoa</taxon>
        <taxon>Ecdysozoa</taxon>
        <taxon>Nematoda</taxon>
        <taxon>Chromadorea</taxon>
        <taxon>Rhabditida</taxon>
        <taxon>Tylenchina</taxon>
        <taxon>Panagrolaimomorpha</taxon>
        <taxon>Panagrolaimoidea</taxon>
        <taxon>Panagrolaimidae</taxon>
        <taxon>Panagrellus</taxon>
    </lineage>
</organism>
<feature type="transmembrane region" description="Helical" evidence="1">
    <location>
        <begin position="56"/>
        <end position="74"/>
    </location>
</feature>
<dbReference type="Proteomes" id="UP000492821">
    <property type="component" value="Unassembled WGS sequence"/>
</dbReference>
<dbReference type="WBParaSite" id="Pan_g16472.t1">
    <property type="protein sequence ID" value="Pan_g16472.t1"/>
    <property type="gene ID" value="Pan_g16472"/>
</dbReference>